<proteinExistence type="predicted"/>
<sequence length="187" mass="21284">MQRRKRTRGIVTTAAAIAAITVCCRAVPHQSDGMRWNAVLVLPMPVPRQNVQWTFGAPTIGTSVDVGTFANNAVFNLPVHFHNHNSNNARTKKDYYLPLAIQSAFWKLNVSHVVTFHLTNQWAKDFLSLAEQFFARNDDNNTNDFNVDLFHMDHKTPPARRREILRQARESSRSIITNCKLLLMGVD</sequence>
<gene>
    <name evidence="1" type="ORF">PAUS00366_LOCUS7969</name>
</gene>
<accession>A0A7S4AHR3</accession>
<evidence type="ECO:0000313" key="1">
    <source>
        <dbReference type="EMBL" id="CAE0715217.1"/>
    </source>
</evidence>
<protein>
    <submittedName>
        <fullName evidence="1">Uncharacterized protein</fullName>
    </submittedName>
</protein>
<dbReference type="EMBL" id="HBIX01010531">
    <property type="protein sequence ID" value="CAE0715217.1"/>
    <property type="molecule type" value="Transcribed_RNA"/>
</dbReference>
<dbReference type="AlphaFoldDB" id="A0A7S4AHR3"/>
<organism evidence="1">
    <name type="scientific">Pseudo-nitzschia australis</name>
    <dbReference type="NCBI Taxonomy" id="44445"/>
    <lineage>
        <taxon>Eukaryota</taxon>
        <taxon>Sar</taxon>
        <taxon>Stramenopiles</taxon>
        <taxon>Ochrophyta</taxon>
        <taxon>Bacillariophyta</taxon>
        <taxon>Bacillariophyceae</taxon>
        <taxon>Bacillariophycidae</taxon>
        <taxon>Bacillariales</taxon>
        <taxon>Bacillariaceae</taxon>
        <taxon>Pseudo-nitzschia</taxon>
    </lineage>
</organism>
<reference evidence="1" key="1">
    <citation type="submission" date="2021-01" db="EMBL/GenBank/DDBJ databases">
        <authorList>
            <person name="Corre E."/>
            <person name="Pelletier E."/>
            <person name="Niang G."/>
            <person name="Scheremetjew M."/>
            <person name="Finn R."/>
            <person name="Kale V."/>
            <person name="Holt S."/>
            <person name="Cochrane G."/>
            <person name="Meng A."/>
            <person name="Brown T."/>
            <person name="Cohen L."/>
        </authorList>
    </citation>
    <scope>NUCLEOTIDE SEQUENCE</scope>
    <source>
        <strain evidence="1">10249 10 AB</strain>
    </source>
</reference>
<name>A0A7S4AHR3_9STRA</name>